<dbReference type="InterPro" id="IPR029063">
    <property type="entry name" value="SAM-dependent_MTases_sf"/>
</dbReference>
<reference evidence="1" key="1">
    <citation type="journal article" date="2014" name="Front. Microbiol.">
        <title>High frequency of phylogenetically diverse reductive dehalogenase-homologous genes in deep subseafloor sedimentary metagenomes.</title>
        <authorList>
            <person name="Kawai M."/>
            <person name="Futagami T."/>
            <person name="Toyoda A."/>
            <person name="Takaki Y."/>
            <person name="Nishi S."/>
            <person name="Hori S."/>
            <person name="Arai W."/>
            <person name="Tsubouchi T."/>
            <person name="Morono Y."/>
            <person name="Uchiyama I."/>
            <person name="Ito T."/>
            <person name="Fujiyama A."/>
            <person name="Inagaki F."/>
            <person name="Takami H."/>
        </authorList>
    </citation>
    <scope>NUCLEOTIDE SEQUENCE</scope>
    <source>
        <strain evidence="1">Expedition CK06-06</strain>
    </source>
</reference>
<comment type="caution">
    <text evidence="1">The sequence shown here is derived from an EMBL/GenBank/DDBJ whole genome shotgun (WGS) entry which is preliminary data.</text>
</comment>
<protein>
    <submittedName>
        <fullName evidence="1">Uncharacterized protein</fullName>
    </submittedName>
</protein>
<organism evidence="1">
    <name type="scientific">marine sediment metagenome</name>
    <dbReference type="NCBI Taxonomy" id="412755"/>
    <lineage>
        <taxon>unclassified sequences</taxon>
        <taxon>metagenomes</taxon>
        <taxon>ecological metagenomes</taxon>
    </lineage>
</organism>
<dbReference type="EMBL" id="BARU01040792">
    <property type="protein sequence ID" value="GAH81480.1"/>
    <property type="molecule type" value="Genomic_DNA"/>
</dbReference>
<name>X1JJ45_9ZZZZ</name>
<dbReference type="AlphaFoldDB" id="X1JJ45"/>
<gene>
    <name evidence="1" type="ORF">S03H2_63014</name>
</gene>
<dbReference type="Gene3D" id="3.40.50.150">
    <property type="entry name" value="Vaccinia Virus protein VP39"/>
    <property type="match status" value="1"/>
</dbReference>
<sequence length="77" mass="9049">YGTETIRDKFKTVNNTAKYLKKILKPKGRIIIEFYPKDEKELELFISSFNNNSFDGFMIKNNPAQKAGQTYLLLKKR</sequence>
<evidence type="ECO:0000313" key="1">
    <source>
        <dbReference type="EMBL" id="GAH81480.1"/>
    </source>
</evidence>
<proteinExistence type="predicted"/>
<feature type="non-terminal residue" evidence="1">
    <location>
        <position position="1"/>
    </location>
</feature>
<accession>X1JJ45</accession>